<dbReference type="Gene3D" id="1.20.1250.40">
    <property type="match status" value="1"/>
</dbReference>
<dbReference type="GO" id="GO:0005666">
    <property type="term" value="C:RNA polymerase III complex"/>
    <property type="evidence" value="ECO:0007669"/>
    <property type="project" value="InterPro"/>
</dbReference>
<dbReference type="AlphaFoldDB" id="A0A0M9VPN1"/>
<dbReference type="InterPro" id="IPR010997">
    <property type="entry name" value="HRDC-like_sf"/>
</dbReference>
<dbReference type="PANTHER" id="PTHR15561:SF0">
    <property type="entry name" value="DNA-DIRECTED RNA POLYMERASE III SUBUNIT RPC9"/>
    <property type="match status" value="1"/>
</dbReference>
<reference evidence="9 10" key="1">
    <citation type="submission" date="2015-07" db="EMBL/GenBank/DDBJ databases">
        <title>Draft Genome Sequence of Malassezia furfur CBS1878 and Malassezia pachydermatis CBS1879.</title>
        <authorList>
            <person name="Triana S."/>
            <person name="Ohm R."/>
            <person name="Gonzalez A."/>
            <person name="DeCock H."/>
            <person name="Restrepo S."/>
            <person name="Celis A."/>
        </authorList>
    </citation>
    <scope>NUCLEOTIDE SEQUENCE [LARGE SCALE GENOMIC DNA]</scope>
    <source>
        <strain evidence="9 10">CBS 1879</strain>
    </source>
</reference>
<dbReference type="SUPFAM" id="SSF47819">
    <property type="entry name" value="HRDC-like"/>
    <property type="match status" value="1"/>
</dbReference>
<evidence type="ECO:0000256" key="2">
    <source>
        <dbReference type="ARBA" id="ARBA00006898"/>
    </source>
</evidence>
<keyword evidence="6" id="KW-0539">Nucleus</keyword>
<evidence type="ECO:0000313" key="10">
    <source>
        <dbReference type="Proteomes" id="UP000037751"/>
    </source>
</evidence>
<dbReference type="GO" id="GO:0006384">
    <property type="term" value="P:transcription initiation at RNA polymerase III promoter"/>
    <property type="evidence" value="ECO:0007669"/>
    <property type="project" value="InterPro"/>
</dbReference>
<evidence type="ECO:0000256" key="1">
    <source>
        <dbReference type="ARBA" id="ARBA00004123"/>
    </source>
</evidence>
<evidence type="ECO:0000256" key="5">
    <source>
        <dbReference type="ARBA" id="ARBA00023163"/>
    </source>
</evidence>
<comment type="caution">
    <text evidence="9">The sequence shown here is derived from an EMBL/GenBank/DDBJ whole genome shotgun (WGS) entry which is preliminary data.</text>
</comment>
<gene>
    <name evidence="9" type="ORF">Malapachy_0896</name>
</gene>
<dbReference type="GeneID" id="28727283"/>
<keyword evidence="10" id="KW-1185">Reference proteome</keyword>
<dbReference type="SMART" id="SM00657">
    <property type="entry name" value="RPOL4c"/>
    <property type="match status" value="1"/>
</dbReference>
<dbReference type="Pfam" id="PF03874">
    <property type="entry name" value="RNA_pol_Rpb4"/>
    <property type="match status" value="1"/>
</dbReference>
<dbReference type="VEuPathDB" id="FungiDB:Malapachy_0896"/>
<dbReference type="PANTHER" id="PTHR15561">
    <property type="entry name" value="CALCITONIN GENE-RELATED PEPTIDE-RECEPTOR COMPONENT PROTEIN"/>
    <property type="match status" value="1"/>
</dbReference>
<proteinExistence type="inferred from homology"/>
<name>A0A0M9VPN1_9BASI</name>
<comment type="similarity">
    <text evidence="2">Belongs to the eukaryotic RPC9 RNA polymerase subunit family.</text>
</comment>
<evidence type="ECO:0000259" key="8">
    <source>
        <dbReference type="SMART" id="SM00657"/>
    </source>
</evidence>
<comment type="subcellular location">
    <subcellularLocation>
        <location evidence="1">Nucleus</location>
    </subcellularLocation>
</comment>
<dbReference type="RefSeq" id="XP_017992207.1">
    <property type="nucleotide sequence ID" value="XM_018135408.1"/>
</dbReference>
<feature type="region of interest" description="Disordered" evidence="7">
    <location>
        <begin position="185"/>
        <end position="213"/>
    </location>
</feature>
<keyword evidence="4 9" id="KW-0240">DNA-directed RNA polymerase</keyword>
<dbReference type="STRING" id="77020.A0A0M9VPN1"/>
<protein>
    <recommendedName>
        <fullName evidence="3">DNA-directed RNA polymerase III subunit RPC9</fullName>
    </recommendedName>
</protein>
<dbReference type="Proteomes" id="UP000037751">
    <property type="component" value="Unassembled WGS sequence"/>
</dbReference>
<dbReference type="InterPro" id="IPR006590">
    <property type="entry name" value="RNA_pol_Rpb4/RPC9_core"/>
</dbReference>
<dbReference type="InterPro" id="IPR038324">
    <property type="entry name" value="Rpb4/RPC9_sf"/>
</dbReference>
<dbReference type="GO" id="GO:0000166">
    <property type="term" value="F:nucleotide binding"/>
    <property type="evidence" value="ECO:0007669"/>
    <property type="project" value="InterPro"/>
</dbReference>
<dbReference type="InterPro" id="IPR005574">
    <property type="entry name" value="Rpb4/RPC9"/>
</dbReference>
<feature type="domain" description="RNA polymerase Rpb4/RPC9 core" evidence="8">
    <location>
        <begin position="1"/>
        <end position="151"/>
    </location>
</feature>
<evidence type="ECO:0000256" key="7">
    <source>
        <dbReference type="SAM" id="MobiDB-lite"/>
    </source>
</evidence>
<evidence type="ECO:0000256" key="6">
    <source>
        <dbReference type="ARBA" id="ARBA00023242"/>
    </source>
</evidence>
<sequence length="213" mass="23590">MRVVKARAALLSDLEVLQLLRETEEQQKTQARHRKEETDDVSENDVPPNLRTIQFETINALSQGFRPCSLQKPEHVRSFLQALDQKGHVKPDARILEGEPGLTKGERLQLVNHAPASIVELHTLIEELGQRMSDDQIADILDCVVTHLPIPDTSATAMSVPATTAPMPENTEGVQDIVMDEAEIEAAQDAFPEDEFEHEDPNAGASAQDDDDD</sequence>
<organism evidence="9 10">
    <name type="scientific">Malassezia pachydermatis</name>
    <dbReference type="NCBI Taxonomy" id="77020"/>
    <lineage>
        <taxon>Eukaryota</taxon>
        <taxon>Fungi</taxon>
        <taxon>Dikarya</taxon>
        <taxon>Basidiomycota</taxon>
        <taxon>Ustilaginomycotina</taxon>
        <taxon>Malasseziomycetes</taxon>
        <taxon>Malasseziales</taxon>
        <taxon>Malasseziaceae</taxon>
        <taxon>Malassezia</taxon>
    </lineage>
</organism>
<accession>A0A0M9VPN1</accession>
<dbReference type="EMBL" id="LGAV01000003">
    <property type="protein sequence ID" value="KOS14575.1"/>
    <property type="molecule type" value="Genomic_DNA"/>
</dbReference>
<evidence type="ECO:0000256" key="4">
    <source>
        <dbReference type="ARBA" id="ARBA00022478"/>
    </source>
</evidence>
<dbReference type="InterPro" id="IPR038846">
    <property type="entry name" value="RPC9"/>
</dbReference>
<evidence type="ECO:0000313" key="9">
    <source>
        <dbReference type="EMBL" id="KOS14575.1"/>
    </source>
</evidence>
<feature type="compositionally biased region" description="Acidic residues" evidence="7">
    <location>
        <begin position="185"/>
        <end position="198"/>
    </location>
</feature>
<keyword evidence="5" id="KW-0804">Transcription</keyword>
<evidence type="ECO:0000256" key="3">
    <source>
        <dbReference type="ARBA" id="ARBA00016672"/>
    </source>
</evidence>
<dbReference type="OrthoDB" id="1746530at2759"/>
<feature type="region of interest" description="Disordered" evidence="7">
    <location>
        <begin position="27"/>
        <end position="47"/>
    </location>
</feature>